<feature type="transmembrane region" description="Helical" evidence="1">
    <location>
        <begin position="106"/>
        <end position="122"/>
    </location>
</feature>
<feature type="transmembrane region" description="Helical" evidence="1">
    <location>
        <begin position="255"/>
        <end position="274"/>
    </location>
</feature>
<feature type="transmembrane region" description="Helical" evidence="1">
    <location>
        <begin position="134"/>
        <end position="154"/>
    </location>
</feature>
<dbReference type="KEGG" id="aup:AsAng_0027300"/>
<keyword evidence="1" id="KW-0812">Transmembrane</keyword>
<evidence type="ECO:0000313" key="2">
    <source>
        <dbReference type="EMBL" id="BDS12015.1"/>
    </source>
</evidence>
<accession>A0A915YFD4</accession>
<protein>
    <submittedName>
        <fullName evidence="2">Uncharacterized protein</fullName>
    </submittedName>
</protein>
<keyword evidence="3" id="KW-1185">Reference proteome</keyword>
<feature type="transmembrane region" description="Helical" evidence="1">
    <location>
        <begin position="18"/>
        <end position="38"/>
    </location>
</feature>
<feature type="transmembrane region" description="Helical" evidence="1">
    <location>
        <begin position="203"/>
        <end position="220"/>
    </location>
</feature>
<dbReference type="RefSeq" id="WP_264793139.1">
    <property type="nucleotide sequence ID" value="NZ_AP026867.1"/>
</dbReference>
<feature type="transmembrane region" description="Helical" evidence="1">
    <location>
        <begin position="58"/>
        <end position="76"/>
    </location>
</feature>
<dbReference type="AlphaFoldDB" id="A0A915YFD4"/>
<sequence length="388" mass="44360">MTNIPPSKNNNNSNAINWVIRIITLAFIAQFYMSSNLWFPNDRSYPTIPLLSSLDFELGQLLTSLLSALFIFFLVLSSIRESLQRYSLLAAFFCYSILLLEDINRFQAWVYIYLAFLAIICWHKWKFQQANSLLNLKFILAMVYFWTGIQKLNVQFITDVYPWLAKIFETTKGLAAYPSLGYSIGILEMLIGLLLLSQHKQKLGVFLAVLLHIGILILLIKDEWNSVVYPWNVAMILLLMLLFKSSDVPSISRQNLPNFALLILFGIVPFLDFFQLSPHCLALGMYSGTSIECDLIINDEGTDSCVPKKLQDNLLFKSDRQSILSLDDWGMEDLNIPPFASERVYQAVAKEFCVCSAPHGGFIELYIPQRWKDEDQALTISCQALLKK</sequence>
<keyword evidence="1" id="KW-0472">Membrane</keyword>
<evidence type="ECO:0000256" key="1">
    <source>
        <dbReference type="SAM" id="Phobius"/>
    </source>
</evidence>
<dbReference type="Proteomes" id="UP001060919">
    <property type="component" value="Chromosome"/>
</dbReference>
<gene>
    <name evidence="2" type="ORF">AsAng_0027300</name>
</gene>
<proteinExistence type="predicted"/>
<feature type="transmembrane region" description="Helical" evidence="1">
    <location>
        <begin position="174"/>
        <end position="196"/>
    </location>
</feature>
<keyword evidence="1" id="KW-1133">Transmembrane helix</keyword>
<name>A0A915YFD4_9BACT</name>
<evidence type="ECO:0000313" key="3">
    <source>
        <dbReference type="Proteomes" id="UP001060919"/>
    </source>
</evidence>
<organism evidence="2 3">
    <name type="scientific">Aureispira anguillae</name>
    <dbReference type="NCBI Taxonomy" id="2864201"/>
    <lineage>
        <taxon>Bacteria</taxon>
        <taxon>Pseudomonadati</taxon>
        <taxon>Bacteroidota</taxon>
        <taxon>Saprospiria</taxon>
        <taxon>Saprospirales</taxon>
        <taxon>Saprospiraceae</taxon>
        <taxon>Aureispira</taxon>
    </lineage>
</organism>
<dbReference type="EMBL" id="AP026867">
    <property type="protein sequence ID" value="BDS12015.1"/>
    <property type="molecule type" value="Genomic_DNA"/>
</dbReference>
<feature type="transmembrane region" description="Helical" evidence="1">
    <location>
        <begin position="83"/>
        <end position="100"/>
    </location>
</feature>
<feature type="transmembrane region" description="Helical" evidence="1">
    <location>
        <begin position="226"/>
        <end position="243"/>
    </location>
</feature>
<reference evidence="2" key="1">
    <citation type="submission" date="2022-09" db="EMBL/GenBank/DDBJ databases">
        <title>Aureispira anguillicida sp. nov., isolated from Leptocephalus of Japanese eel Anguilla japonica.</title>
        <authorList>
            <person name="Yuasa K."/>
            <person name="Mekata T."/>
            <person name="Ikunari K."/>
        </authorList>
    </citation>
    <scope>NUCLEOTIDE SEQUENCE</scope>
    <source>
        <strain evidence="2">EL160426</strain>
    </source>
</reference>